<keyword evidence="18" id="KW-1185">Reference proteome</keyword>
<evidence type="ECO:0000256" key="10">
    <source>
        <dbReference type="ARBA" id="ARBA00050938"/>
    </source>
</evidence>
<evidence type="ECO:0000256" key="15">
    <source>
        <dbReference type="ARBA" id="ARBA00068317"/>
    </source>
</evidence>
<dbReference type="AlphaFoldDB" id="A0A9P0FT14"/>
<evidence type="ECO:0000256" key="1">
    <source>
        <dbReference type="ARBA" id="ARBA00004305"/>
    </source>
</evidence>
<dbReference type="Pfam" id="PF00378">
    <property type="entry name" value="ECH_1"/>
    <property type="match status" value="1"/>
</dbReference>
<comment type="catalytic activity">
    <reaction evidence="10">
        <text>(3Z)-decenoyl-CoA = (2E)-decenoyl-CoA</text>
        <dbReference type="Rhea" id="RHEA:77195"/>
        <dbReference type="ChEBI" id="CHEBI:61406"/>
        <dbReference type="ChEBI" id="CHEBI:195601"/>
    </reaction>
    <physiologicalReaction direction="left-to-right" evidence="10">
        <dbReference type="Rhea" id="RHEA:77196"/>
    </physiologicalReaction>
</comment>
<comment type="subunit">
    <text evidence="3">Homotrimer.</text>
</comment>
<evidence type="ECO:0000256" key="3">
    <source>
        <dbReference type="ARBA" id="ARBA00011233"/>
    </source>
</evidence>
<comment type="pathway">
    <text evidence="2">Lipid metabolism; fatty acid beta-oxidation.</text>
</comment>
<dbReference type="GO" id="GO:0004165">
    <property type="term" value="F:delta(3)-delta(2)-enoyl-CoA isomerase activity"/>
    <property type="evidence" value="ECO:0007669"/>
    <property type="project" value="UniProtKB-EC"/>
</dbReference>
<evidence type="ECO:0000256" key="12">
    <source>
        <dbReference type="ARBA" id="ARBA00052376"/>
    </source>
</evidence>
<evidence type="ECO:0000313" key="18">
    <source>
        <dbReference type="Proteomes" id="UP001154114"/>
    </source>
</evidence>
<evidence type="ECO:0000256" key="2">
    <source>
        <dbReference type="ARBA" id="ARBA00005005"/>
    </source>
</evidence>
<evidence type="ECO:0000256" key="9">
    <source>
        <dbReference type="ARBA" id="ARBA00023235"/>
    </source>
</evidence>
<comment type="subcellular location">
    <subcellularLocation>
        <location evidence="1">Mitochondrion matrix</location>
    </subcellularLocation>
</comment>
<dbReference type="GO" id="GO:0005759">
    <property type="term" value="C:mitochondrial matrix"/>
    <property type="evidence" value="ECO:0007669"/>
    <property type="project" value="UniProtKB-SubCell"/>
</dbReference>
<keyword evidence="7" id="KW-0443">Lipid metabolism</keyword>
<sequence length="287" mass="31946">MFHLRKVSRDVARVAVKTRRLSSAPERSLVDLSVDKEGIAIVQMQRAPVNSLNIELMRTICDSVSDLEKDKCKGMILTSASPNIFSAGMDLMELHNPDMKRLEEFSKSMFDLVLKLFGSKIVTTAAIDGYSGAGACVVALALDYRSMTAGKARIGLNDTAVGIPPAKWVADLMTRTMGQRNTELALTSSFMFPAERALQVGLVDEVAKDKEDAVERCKKFIKLYDNILPAVRTHTKLSLRQDFIVEFEKNREQYLKDFMNTITNPAFQNGLDIYISSLKQKKVKAAA</sequence>
<evidence type="ECO:0000256" key="8">
    <source>
        <dbReference type="ARBA" id="ARBA00023128"/>
    </source>
</evidence>
<reference evidence="17" key="1">
    <citation type="submission" date="2021-12" db="EMBL/GenBank/DDBJ databases">
        <authorList>
            <person name="King R."/>
        </authorList>
    </citation>
    <scope>NUCLEOTIDE SEQUENCE</scope>
</reference>
<dbReference type="GO" id="GO:0006635">
    <property type="term" value="P:fatty acid beta-oxidation"/>
    <property type="evidence" value="ECO:0007669"/>
    <property type="project" value="TreeGrafter"/>
</dbReference>
<evidence type="ECO:0000256" key="11">
    <source>
        <dbReference type="ARBA" id="ARBA00051293"/>
    </source>
</evidence>
<evidence type="ECO:0000256" key="7">
    <source>
        <dbReference type="ARBA" id="ARBA00023098"/>
    </source>
</evidence>
<comment type="catalytic activity">
    <reaction evidence="12">
        <text>(3Z)-dodecenoyl-CoA = (2E)-dodecenoyl-CoA</text>
        <dbReference type="Rhea" id="RHEA:23716"/>
        <dbReference type="ChEBI" id="CHEBI:57330"/>
        <dbReference type="ChEBI" id="CHEBI:58543"/>
        <dbReference type="EC" id="5.3.3.8"/>
    </reaction>
    <physiologicalReaction direction="left-to-right" evidence="12">
        <dbReference type="Rhea" id="RHEA:23717"/>
    </physiologicalReaction>
</comment>
<comment type="catalytic activity">
    <reaction evidence="13">
        <text>(3Z)-octenoyl-CoA = (2E)-octenoyl-CoA</text>
        <dbReference type="Rhea" id="RHEA:46044"/>
        <dbReference type="ChEBI" id="CHEBI:62242"/>
        <dbReference type="ChEBI" id="CHEBI:85640"/>
    </reaction>
    <physiologicalReaction direction="left-to-right" evidence="13">
        <dbReference type="Rhea" id="RHEA:46045"/>
    </physiologicalReaction>
</comment>
<dbReference type="PANTHER" id="PTHR11941">
    <property type="entry name" value="ENOYL-COA HYDRATASE-RELATED"/>
    <property type="match status" value="1"/>
</dbReference>
<keyword evidence="4" id="KW-0276">Fatty acid metabolism</keyword>
<accession>A0A9P0FT14</accession>
<dbReference type="InterPro" id="IPR029045">
    <property type="entry name" value="ClpP/crotonase-like_dom_sf"/>
</dbReference>
<dbReference type="FunFam" id="3.90.226.10:FF:000034">
    <property type="entry name" value="Enoyl-CoA delta isomerase 1"/>
    <property type="match status" value="1"/>
</dbReference>
<name>A0A9P0FT14_CHRIL</name>
<dbReference type="CDD" id="cd06558">
    <property type="entry name" value="crotonase-like"/>
    <property type="match status" value="1"/>
</dbReference>
<evidence type="ECO:0000256" key="13">
    <source>
        <dbReference type="ARBA" id="ARBA00052542"/>
    </source>
</evidence>
<dbReference type="PANTHER" id="PTHR11941:SF45">
    <property type="entry name" value="ENOYL-COA DELTA ISOMERASE 1, MITOCHONDRIAL"/>
    <property type="match status" value="1"/>
</dbReference>
<proteinExistence type="predicted"/>
<dbReference type="Proteomes" id="UP001154114">
    <property type="component" value="Chromosome 13"/>
</dbReference>
<evidence type="ECO:0000256" key="4">
    <source>
        <dbReference type="ARBA" id="ARBA00022832"/>
    </source>
</evidence>
<comment type="catalytic activity">
    <reaction evidence="11">
        <text>(2E)-tetradecenoyl-CoA = (3Z)-tetradecenoyl-CoA</text>
        <dbReference type="Rhea" id="RHEA:29847"/>
        <dbReference type="ChEBI" id="CHEBI:61405"/>
        <dbReference type="ChEBI" id="CHEBI:61968"/>
    </reaction>
    <physiologicalReaction direction="right-to-left" evidence="11">
        <dbReference type="Rhea" id="RHEA:29849"/>
    </physiologicalReaction>
</comment>
<keyword evidence="5" id="KW-0809">Transit peptide</keyword>
<keyword evidence="6" id="KW-0007">Acetylation</keyword>
<dbReference type="EMBL" id="LR824016">
    <property type="protein sequence ID" value="CAH0584435.1"/>
    <property type="molecule type" value="Genomic_DNA"/>
</dbReference>
<dbReference type="Gene3D" id="3.90.226.10">
    <property type="entry name" value="2-enoyl-CoA Hydratase, Chain A, domain 1"/>
    <property type="match status" value="1"/>
</dbReference>
<evidence type="ECO:0000256" key="5">
    <source>
        <dbReference type="ARBA" id="ARBA00022946"/>
    </source>
</evidence>
<evidence type="ECO:0000256" key="16">
    <source>
        <dbReference type="ARBA" id="ARBA00083575"/>
    </source>
</evidence>
<keyword evidence="9" id="KW-0413">Isomerase</keyword>
<evidence type="ECO:0000256" key="14">
    <source>
        <dbReference type="ARBA" id="ARBA00056147"/>
    </source>
</evidence>
<gene>
    <name evidence="17" type="ORF">CINC_LOCUS2635</name>
</gene>
<dbReference type="InterPro" id="IPR001753">
    <property type="entry name" value="Enoyl-CoA_hydra/iso"/>
</dbReference>
<comment type="function">
    <text evidence="14">Key enzyme of fatty acid beta-oxidation. Able to isomerize both 3-cis (3Z) and 3-trans (3E) double bonds into the 2-trans (2E) form in a range of enoyl-CoA species, with a preference for (3Z)-enoyl-CoAs over (3E)-enoyl-CoAs. The catalytic efficiency of this enzyme is not affected by the fatty acyl chain length.</text>
</comment>
<evidence type="ECO:0000313" key="17">
    <source>
        <dbReference type="EMBL" id="CAH0584435.1"/>
    </source>
</evidence>
<dbReference type="SUPFAM" id="SSF52096">
    <property type="entry name" value="ClpP/crotonase"/>
    <property type="match status" value="1"/>
</dbReference>
<organism evidence="17 18">
    <name type="scientific">Chrysodeixis includens</name>
    <name type="common">Soybean looper</name>
    <name type="synonym">Pseudoplusia includens</name>
    <dbReference type="NCBI Taxonomy" id="689277"/>
    <lineage>
        <taxon>Eukaryota</taxon>
        <taxon>Metazoa</taxon>
        <taxon>Ecdysozoa</taxon>
        <taxon>Arthropoda</taxon>
        <taxon>Hexapoda</taxon>
        <taxon>Insecta</taxon>
        <taxon>Pterygota</taxon>
        <taxon>Neoptera</taxon>
        <taxon>Endopterygota</taxon>
        <taxon>Lepidoptera</taxon>
        <taxon>Glossata</taxon>
        <taxon>Ditrysia</taxon>
        <taxon>Noctuoidea</taxon>
        <taxon>Noctuidae</taxon>
        <taxon>Plusiinae</taxon>
        <taxon>Chrysodeixis</taxon>
    </lineage>
</organism>
<evidence type="ECO:0000256" key="6">
    <source>
        <dbReference type="ARBA" id="ARBA00022990"/>
    </source>
</evidence>
<dbReference type="OrthoDB" id="1696280at2759"/>
<dbReference type="Gene3D" id="6.10.250.170">
    <property type="match status" value="1"/>
</dbReference>
<keyword evidence="8" id="KW-0496">Mitochondrion</keyword>
<protein>
    <recommendedName>
        <fullName evidence="15">Enoyl-CoA delta isomerase 1, mitochondrial</fullName>
    </recommendedName>
    <alternativeName>
        <fullName evidence="16">3,2-trans-enoyl-CoA isomerase</fullName>
    </alternativeName>
</protein>